<comment type="subcellular location">
    <subcellularLocation>
        <location evidence="1">Nucleus</location>
    </subcellularLocation>
</comment>
<keyword evidence="3" id="KW-0479">Metal-binding</keyword>
<evidence type="ECO:0000256" key="7">
    <source>
        <dbReference type="ARBA" id="ARBA00023015"/>
    </source>
</evidence>
<feature type="region of interest" description="Disordered" evidence="12">
    <location>
        <begin position="426"/>
        <end position="450"/>
    </location>
</feature>
<dbReference type="InterPro" id="IPR036236">
    <property type="entry name" value="Znf_C2H2_sf"/>
</dbReference>
<dbReference type="GO" id="GO:0008270">
    <property type="term" value="F:zinc ion binding"/>
    <property type="evidence" value="ECO:0007669"/>
    <property type="project" value="UniProtKB-KW"/>
</dbReference>
<evidence type="ECO:0000256" key="10">
    <source>
        <dbReference type="ARBA" id="ARBA00023242"/>
    </source>
</evidence>
<evidence type="ECO:0000256" key="12">
    <source>
        <dbReference type="SAM" id="MobiDB-lite"/>
    </source>
</evidence>
<dbReference type="GO" id="GO:0005634">
    <property type="term" value="C:nucleus"/>
    <property type="evidence" value="ECO:0007669"/>
    <property type="project" value="UniProtKB-SubCell"/>
</dbReference>
<dbReference type="PROSITE" id="PS00028">
    <property type="entry name" value="ZINC_FINGER_C2H2_1"/>
    <property type="match status" value="4"/>
</dbReference>
<evidence type="ECO:0000256" key="11">
    <source>
        <dbReference type="PROSITE-ProRule" id="PRU00042"/>
    </source>
</evidence>
<accession>A0A0K2TZR0</accession>
<keyword evidence="8" id="KW-0238">DNA-binding</keyword>
<dbReference type="PROSITE" id="PS50157">
    <property type="entry name" value="ZINC_FINGER_C2H2_2"/>
    <property type="match status" value="4"/>
</dbReference>
<protein>
    <submittedName>
        <fullName evidence="14">Zinc finger protein 135like [Oreochromis niloticus]</fullName>
    </submittedName>
</protein>
<feature type="domain" description="C2H2-type" evidence="13">
    <location>
        <begin position="358"/>
        <end position="386"/>
    </location>
</feature>
<evidence type="ECO:0000256" key="3">
    <source>
        <dbReference type="ARBA" id="ARBA00022723"/>
    </source>
</evidence>
<evidence type="ECO:0000256" key="8">
    <source>
        <dbReference type="ARBA" id="ARBA00023125"/>
    </source>
</evidence>
<evidence type="ECO:0000313" key="14">
    <source>
        <dbReference type="EMBL" id="CDW31504.1"/>
    </source>
</evidence>
<dbReference type="Pfam" id="PF00096">
    <property type="entry name" value="zf-C2H2"/>
    <property type="match status" value="2"/>
</dbReference>
<keyword evidence="9" id="KW-0804">Transcription</keyword>
<proteinExistence type="inferred from homology"/>
<dbReference type="SUPFAM" id="SSF57667">
    <property type="entry name" value="beta-beta-alpha zinc fingers"/>
    <property type="match status" value="3"/>
</dbReference>
<evidence type="ECO:0000259" key="13">
    <source>
        <dbReference type="PROSITE" id="PS50157"/>
    </source>
</evidence>
<dbReference type="Gene3D" id="3.30.160.60">
    <property type="entry name" value="Classic Zinc Finger"/>
    <property type="match status" value="3"/>
</dbReference>
<evidence type="ECO:0000256" key="6">
    <source>
        <dbReference type="ARBA" id="ARBA00022833"/>
    </source>
</evidence>
<evidence type="ECO:0000256" key="2">
    <source>
        <dbReference type="ARBA" id="ARBA00006991"/>
    </source>
</evidence>
<dbReference type="GO" id="GO:0000981">
    <property type="term" value="F:DNA-binding transcription factor activity, RNA polymerase II-specific"/>
    <property type="evidence" value="ECO:0007669"/>
    <property type="project" value="TreeGrafter"/>
</dbReference>
<sequence>MWKLEKNGDPKYFIEGPGRLTSALETLKSPKLSPLPPTTHESKEKAVIVTTASHLKNNVLSCRTIVASDNDVSNGFVKDGKALPYVFEATESGLRKRSNKILPVCGVCGKKFVCVTTMKRHLVTHTGEKPFSCKVCGKQYTQKGNLRVHERTHRNDRPFECNICHQKFYRKEPMQKHQWRQHAIVHFKTRPLNAQKEEEVPLPVTTPHAEEVVSTPALELIHKPSSNIDHPLPMKSKLSEECSTPTYSSSSVIDSGPLKSNCTTTIFEERDKPCLKHKMKLAQAYLREQRERGENISSSGRDIVGLLNLSLKEEVSSASLQRTTTISMVQCDGCRVSFKDTSALNAHNLLMGENESLYKCCVCGQEFNQRSLLKEHQLRVHLSKNYVVVKPAMTFTMQELIDRGVERSMMKQADIGRFDEERSINLSLRSPSPPSQPLDLSPAKSLEQSKQEIIHSRASNHLLNNRLYREDIQETPSSPSPLSPVYKKQKIEERAAPEETKDEEHKKKRSIDHHSQEQLTSPVVVLGAGSINTTGSTHSINKLKSWKTISPYIKSDLIRSSDQMRLTNMERNRPQDGRTV</sequence>
<organism evidence="14">
    <name type="scientific">Lepeophtheirus salmonis</name>
    <name type="common">Salmon louse</name>
    <name type="synonym">Caligus salmonis</name>
    <dbReference type="NCBI Taxonomy" id="72036"/>
    <lineage>
        <taxon>Eukaryota</taxon>
        <taxon>Metazoa</taxon>
        <taxon>Ecdysozoa</taxon>
        <taxon>Arthropoda</taxon>
        <taxon>Crustacea</taxon>
        <taxon>Multicrustacea</taxon>
        <taxon>Hexanauplia</taxon>
        <taxon>Copepoda</taxon>
        <taxon>Siphonostomatoida</taxon>
        <taxon>Caligidae</taxon>
        <taxon>Lepeophtheirus</taxon>
    </lineage>
</organism>
<dbReference type="PANTHER" id="PTHR24409">
    <property type="entry name" value="ZINC FINGER PROTEIN 142"/>
    <property type="match status" value="1"/>
</dbReference>
<evidence type="ECO:0000256" key="1">
    <source>
        <dbReference type="ARBA" id="ARBA00004123"/>
    </source>
</evidence>
<reference evidence="14" key="1">
    <citation type="submission" date="2014-05" db="EMBL/GenBank/DDBJ databases">
        <authorList>
            <person name="Chronopoulou M."/>
        </authorList>
    </citation>
    <scope>NUCLEOTIDE SEQUENCE</scope>
    <source>
        <tissue evidence="14">Whole organism</tissue>
    </source>
</reference>
<feature type="compositionally biased region" description="Basic and acidic residues" evidence="12">
    <location>
        <begin position="489"/>
        <end position="505"/>
    </location>
</feature>
<feature type="domain" description="C2H2-type" evidence="13">
    <location>
        <begin position="159"/>
        <end position="191"/>
    </location>
</feature>
<evidence type="ECO:0000256" key="9">
    <source>
        <dbReference type="ARBA" id="ARBA00023163"/>
    </source>
</evidence>
<keyword evidence="7" id="KW-0805">Transcription regulation</keyword>
<dbReference type="FunFam" id="3.30.160.60:FF:001480">
    <property type="entry name" value="Si:cabz01071911.3"/>
    <property type="match status" value="1"/>
</dbReference>
<keyword evidence="5 11" id="KW-0863">Zinc-finger</keyword>
<evidence type="ECO:0000256" key="5">
    <source>
        <dbReference type="ARBA" id="ARBA00022771"/>
    </source>
</evidence>
<keyword evidence="6" id="KW-0862">Zinc</keyword>
<dbReference type="OrthoDB" id="6376466at2759"/>
<evidence type="ECO:0000256" key="4">
    <source>
        <dbReference type="ARBA" id="ARBA00022737"/>
    </source>
</evidence>
<dbReference type="SMART" id="SM00355">
    <property type="entry name" value="ZnF_C2H2"/>
    <property type="match status" value="4"/>
</dbReference>
<dbReference type="AlphaFoldDB" id="A0A0K2TZR0"/>
<feature type="region of interest" description="Disordered" evidence="12">
    <location>
        <begin position="471"/>
        <end position="517"/>
    </location>
</feature>
<comment type="similarity">
    <text evidence="2">Belongs to the krueppel C2H2-type zinc-finger protein family.</text>
</comment>
<dbReference type="GO" id="GO:0000977">
    <property type="term" value="F:RNA polymerase II transcription regulatory region sequence-specific DNA binding"/>
    <property type="evidence" value="ECO:0007669"/>
    <property type="project" value="TreeGrafter"/>
</dbReference>
<dbReference type="PANTHER" id="PTHR24409:SF295">
    <property type="entry name" value="AZ2-RELATED"/>
    <property type="match status" value="1"/>
</dbReference>
<feature type="domain" description="C2H2-type" evidence="13">
    <location>
        <begin position="131"/>
        <end position="158"/>
    </location>
</feature>
<dbReference type="InterPro" id="IPR013087">
    <property type="entry name" value="Znf_C2H2_type"/>
</dbReference>
<dbReference type="EMBL" id="HACA01014143">
    <property type="protein sequence ID" value="CDW31504.1"/>
    <property type="molecule type" value="Transcribed_RNA"/>
</dbReference>
<feature type="domain" description="C2H2-type" evidence="13">
    <location>
        <begin position="103"/>
        <end position="130"/>
    </location>
</feature>
<keyword evidence="4" id="KW-0677">Repeat</keyword>
<keyword evidence="10" id="KW-0539">Nucleus</keyword>
<name>A0A0K2TZR0_LEPSM</name>